<dbReference type="RefSeq" id="WP_344624769.1">
    <property type="nucleotide sequence ID" value="NZ_BAAALD010000034.1"/>
</dbReference>
<name>A0ABN1TM49_9ACTN</name>
<accession>A0ABN1TM49</accession>
<gene>
    <name evidence="2" type="ORF">GCM10009663_37350</name>
</gene>
<organism evidence="2 3">
    <name type="scientific">Kitasatospora arboriphila</name>
    <dbReference type="NCBI Taxonomy" id="258052"/>
    <lineage>
        <taxon>Bacteria</taxon>
        <taxon>Bacillati</taxon>
        <taxon>Actinomycetota</taxon>
        <taxon>Actinomycetes</taxon>
        <taxon>Kitasatosporales</taxon>
        <taxon>Streptomycetaceae</taxon>
        <taxon>Kitasatospora</taxon>
    </lineage>
</organism>
<evidence type="ECO:0000313" key="3">
    <source>
        <dbReference type="Proteomes" id="UP001499987"/>
    </source>
</evidence>
<evidence type="ECO:0000256" key="1">
    <source>
        <dbReference type="SAM" id="SignalP"/>
    </source>
</evidence>
<evidence type="ECO:0000313" key="2">
    <source>
        <dbReference type="EMBL" id="GAA1090151.1"/>
    </source>
</evidence>
<keyword evidence="1" id="KW-0732">Signal</keyword>
<comment type="caution">
    <text evidence="2">The sequence shown here is derived from an EMBL/GenBank/DDBJ whole genome shotgun (WGS) entry which is preliminary data.</text>
</comment>
<protein>
    <submittedName>
        <fullName evidence="2">Uncharacterized protein</fullName>
    </submittedName>
</protein>
<sequence>MSVTRTLRTAALAAVLATGALAAAAPQASALGEGSIRIVDGRIVEDGAAVDVTVSVSCPAGDVRAVLVRAIQGVTGSADAAGPQLPMVTCTGDPQDVVVRLAATPYVAGVSEWQPGTAYATAWLSGAATDNDLFEEIELA</sequence>
<feature type="signal peptide" evidence="1">
    <location>
        <begin position="1"/>
        <end position="22"/>
    </location>
</feature>
<dbReference type="EMBL" id="BAAALD010000034">
    <property type="protein sequence ID" value="GAA1090151.1"/>
    <property type="molecule type" value="Genomic_DNA"/>
</dbReference>
<reference evidence="2 3" key="1">
    <citation type="journal article" date="2019" name="Int. J. Syst. Evol. Microbiol.">
        <title>The Global Catalogue of Microorganisms (GCM) 10K type strain sequencing project: providing services to taxonomists for standard genome sequencing and annotation.</title>
        <authorList>
            <consortium name="The Broad Institute Genomics Platform"/>
            <consortium name="The Broad Institute Genome Sequencing Center for Infectious Disease"/>
            <person name="Wu L."/>
            <person name="Ma J."/>
        </authorList>
    </citation>
    <scope>NUCLEOTIDE SEQUENCE [LARGE SCALE GENOMIC DNA]</scope>
    <source>
        <strain evidence="2 3">JCM 13002</strain>
    </source>
</reference>
<feature type="chain" id="PRO_5045866413" evidence="1">
    <location>
        <begin position="23"/>
        <end position="140"/>
    </location>
</feature>
<dbReference type="Proteomes" id="UP001499987">
    <property type="component" value="Unassembled WGS sequence"/>
</dbReference>
<proteinExistence type="predicted"/>
<keyword evidence="3" id="KW-1185">Reference proteome</keyword>